<feature type="region of interest" description="Disordered" evidence="1">
    <location>
        <begin position="175"/>
        <end position="230"/>
    </location>
</feature>
<keyword evidence="4" id="KW-1185">Reference proteome</keyword>
<dbReference type="SUPFAM" id="SSF56436">
    <property type="entry name" value="C-type lectin-like"/>
    <property type="match status" value="1"/>
</dbReference>
<dbReference type="PANTHER" id="PTHR45710:SF26">
    <property type="entry name" value="RH26557P"/>
    <property type="match status" value="1"/>
</dbReference>
<accession>A0A8C9NQU6</accession>
<evidence type="ECO:0000256" key="1">
    <source>
        <dbReference type="SAM" id="MobiDB-lite"/>
    </source>
</evidence>
<proteinExistence type="predicted"/>
<sequence length="230" mass="24920">KNSLRAAPVLLYSTTRDRQQHLLPAPAGLPSLWKWFVWVQSTLGYPAPNSGLGHTHSCFSAPAEEKGCSWLNIWVFLIFSLAIKTAIVTICLVALLDGSSGHYKILLQNSTEWFCVPSSSAEKVDGWMCCPKGWRRFQGSCYFLSSDTMSWDESAQNCTGMGSQLVVITSKAEQVSAQGPRERDPAGRATVLGPGGDSEPLRVLQGRGKVLSAPLQDQPTSATSSTPQGF</sequence>
<feature type="compositionally biased region" description="Polar residues" evidence="1">
    <location>
        <begin position="215"/>
        <end position="230"/>
    </location>
</feature>
<organism evidence="3 4">
    <name type="scientific">Serinus canaria</name>
    <name type="common">Island canary</name>
    <name type="synonym">Fringilla canaria</name>
    <dbReference type="NCBI Taxonomy" id="9135"/>
    <lineage>
        <taxon>Eukaryota</taxon>
        <taxon>Metazoa</taxon>
        <taxon>Chordata</taxon>
        <taxon>Craniata</taxon>
        <taxon>Vertebrata</taxon>
        <taxon>Euteleostomi</taxon>
        <taxon>Archelosauria</taxon>
        <taxon>Archosauria</taxon>
        <taxon>Dinosauria</taxon>
        <taxon>Saurischia</taxon>
        <taxon>Theropoda</taxon>
        <taxon>Coelurosauria</taxon>
        <taxon>Aves</taxon>
        <taxon>Neognathae</taxon>
        <taxon>Neoaves</taxon>
        <taxon>Telluraves</taxon>
        <taxon>Australaves</taxon>
        <taxon>Passeriformes</taxon>
        <taxon>Passeroidea</taxon>
        <taxon>Fringillidae</taxon>
        <taxon>Carduelinae</taxon>
        <taxon>Serinus</taxon>
    </lineage>
</organism>
<reference evidence="3" key="2">
    <citation type="submission" date="2025-09" db="UniProtKB">
        <authorList>
            <consortium name="Ensembl"/>
        </authorList>
    </citation>
    <scope>IDENTIFICATION</scope>
</reference>
<dbReference type="AlphaFoldDB" id="A0A8C9NQU6"/>
<dbReference type="Ensembl" id="ENSSCAT00000023657.1">
    <property type="protein sequence ID" value="ENSSCAP00000021206.1"/>
    <property type="gene ID" value="ENSSCAG00000015264.1"/>
</dbReference>
<keyword evidence="2" id="KW-0812">Transmembrane</keyword>
<reference evidence="3" key="1">
    <citation type="submission" date="2025-08" db="UniProtKB">
        <authorList>
            <consortium name="Ensembl"/>
        </authorList>
    </citation>
    <scope>IDENTIFICATION</scope>
</reference>
<name>A0A8C9NQU6_SERCA</name>
<evidence type="ECO:0000313" key="4">
    <source>
        <dbReference type="Proteomes" id="UP000694409"/>
    </source>
</evidence>
<evidence type="ECO:0000313" key="3">
    <source>
        <dbReference type="Ensembl" id="ENSSCAP00000021206.1"/>
    </source>
</evidence>
<dbReference type="InterPro" id="IPR016187">
    <property type="entry name" value="CTDL_fold"/>
</dbReference>
<keyword evidence="2" id="KW-0472">Membrane</keyword>
<dbReference type="Gene3D" id="3.10.100.10">
    <property type="entry name" value="Mannose-Binding Protein A, subunit A"/>
    <property type="match status" value="1"/>
</dbReference>
<keyword evidence="2" id="KW-1133">Transmembrane helix</keyword>
<evidence type="ECO:0000256" key="2">
    <source>
        <dbReference type="SAM" id="Phobius"/>
    </source>
</evidence>
<dbReference type="InterPro" id="IPR016186">
    <property type="entry name" value="C-type_lectin-like/link_sf"/>
</dbReference>
<dbReference type="Proteomes" id="UP000694409">
    <property type="component" value="Unassembled WGS sequence"/>
</dbReference>
<dbReference type="GeneTree" id="ENSGT01000000215449"/>
<dbReference type="PANTHER" id="PTHR45710">
    <property type="entry name" value="C-TYPE LECTIN DOMAIN-CONTAINING PROTEIN 180"/>
    <property type="match status" value="1"/>
</dbReference>
<protein>
    <submittedName>
        <fullName evidence="3">Uncharacterized protein</fullName>
    </submittedName>
</protein>
<feature type="transmembrane region" description="Helical" evidence="2">
    <location>
        <begin position="73"/>
        <end position="96"/>
    </location>
</feature>
<dbReference type="InterPro" id="IPR050828">
    <property type="entry name" value="C-type_lectin/matrix_domain"/>
</dbReference>